<dbReference type="OrthoDB" id="1712943at2759"/>
<organism evidence="3 4">
    <name type="scientific">Cinnamomum micranthum f. kanehirae</name>
    <dbReference type="NCBI Taxonomy" id="337451"/>
    <lineage>
        <taxon>Eukaryota</taxon>
        <taxon>Viridiplantae</taxon>
        <taxon>Streptophyta</taxon>
        <taxon>Embryophyta</taxon>
        <taxon>Tracheophyta</taxon>
        <taxon>Spermatophyta</taxon>
        <taxon>Magnoliopsida</taxon>
        <taxon>Magnoliidae</taxon>
        <taxon>Laurales</taxon>
        <taxon>Lauraceae</taxon>
        <taxon>Cinnamomum</taxon>
    </lineage>
</organism>
<evidence type="ECO:0000256" key="1">
    <source>
        <dbReference type="SAM" id="MobiDB-lite"/>
    </source>
</evidence>
<feature type="domain" description="Retroviral polymerase SH3-like" evidence="2">
    <location>
        <begin position="203"/>
        <end position="235"/>
    </location>
</feature>
<comment type="caution">
    <text evidence="3">The sequence shown here is derived from an EMBL/GenBank/DDBJ whole genome shotgun (WGS) entry which is preliminary data.</text>
</comment>
<feature type="compositionally biased region" description="Basic residues" evidence="1">
    <location>
        <begin position="18"/>
        <end position="30"/>
    </location>
</feature>
<feature type="region of interest" description="Disordered" evidence="1">
    <location>
        <begin position="1"/>
        <end position="55"/>
    </location>
</feature>
<protein>
    <submittedName>
        <fullName evidence="3">Regulator of rDNA transcription protein 15</fullName>
    </submittedName>
</protein>
<dbReference type="Proteomes" id="UP000283530">
    <property type="component" value="Unassembled WGS sequence"/>
</dbReference>
<accession>A0A443PJN1</accession>
<dbReference type="EMBL" id="QPKB01000008">
    <property type="protein sequence ID" value="RWR90949.1"/>
    <property type="molecule type" value="Genomic_DNA"/>
</dbReference>
<evidence type="ECO:0000313" key="4">
    <source>
        <dbReference type="Proteomes" id="UP000283530"/>
    </source>
</evidence>
<keyword evidence="4" id="KW-1185">Reference proteome</keyword>
<feature type="compositionally biased region" description="Basic residues" evidence="1">
    <location>
        <begin position="193"/>
        <end position="207"/>
    </location>
</feature>
<feature type="region of interest" description="Disordered" evidence="1">
    <location>
        <begin position="348"/>
        <end position="382"/>
    </location>
</feature>
<dbReference type="Pfam" id="PF25597">
    <property type="entry name" value="SH3_retrovirus"/>
    <property type="match status" value="1"/>
</dbReference>
<dbReference type="STRING" id="337451.A0A443PJN1"/>
<gene>
    <name evidence="3" type="ORF">CKAN_02008000</name>
</gene>
<feature type="compositionally biased region" description="Low complexity" evidence="1">
    <location>
        <begin position="31"/>
        <end position="43"/>
    </location>
</feature>
<name>A0A443PJN1_9MAGN</name>
<reference evidence="3 4" key="1">
    <citation type="journal article" date="2019" name="Nat. Plants">
        <title>Stout camphor tree genome fills gaps in understanding of flowering plant genome evolution.</title>
        <authorList>
            <person name="Chaw S.M."/>
            <person name="Liu Y.C."/>
            <person name="Wu Y.W."/>
            <person name="Wang H.Y."/>
            <person name="Lin C.I."/>
            <person name="Wu C.S."/>
            <person name="Ke H.M."/>
            <person name="Chang L.Y."/>
            <person name="Hsu C.Y."/>
            <person name="Yang H.T."/>
            <person name="Sudianto E."/>
            <person name="Hsu M.H."/>
            <person name="Wu K.P."/>
            <person name="Wang L.N."/>
            <person name="Leebens-Mack J.H."/>
            <person name="Tsai I.J."/>
        </authorList>
    </citation>
    <scope>NUCLEOTIDE SEQUENCE [LARGE SCALE GENOMIC DNA]</scope>
    <source>
        <strain evidence="4">cv. Chaw 1501</strain>
        <tissue evidence="3">Young leaves</tissue>
    </source>
</reference>
<evidence type="ECO:0000313" key="3">
    <source>
        <dbReference type="EMBL" id="RWR90949.1"/>
    </source>
</evidence>
<feature type="region of interest" description="Disordered" evidence="1">
    <location>
        <begin position="173"/>
        <end position="209"/>
    </location>
</feature>
<dbReference type="InterPro" id="IPR057670">
    <property type="entry name" value="SH3_retrovirus"/>
</dbReference>
<proteinExistence type="predicted"/>
<evidence type="ECO:0000259" key="2">
    <source>
        <dbReference type="Pfam" id="PF25597"/>
    </source>
</evidence>
<feature type="compositionally biased region" description="Pro residues" evidence="1">
    <location>
        <begin position="44"/>
        <end position="54"/>
    </location>
</feature>
<sequence length="382" mass="40927">MEQPATAFYTTTSSQGRGRGRGCGRGRGSGRNHNNNHGGSSSNPSPPSQSPRPRPLCQICNRVGYLALDCFNRLDLSFQGRQPPEKLQAMAAAKHGDTQWFTDTGATNHVTSDLSNLSIHSDYVGTDGLAVGNGKTIGEDPLPQTYSLPTLETAQPEVGSSGWKSTARRVVSGAPPAALENPEDRVPPTPGRTHNRIRSPRANHKGYKCNDPVSRRIYMSRHVVFDEHRYPFAQNDDLISTNTNSHAQSTDDPVVLGQLLPNPIAQPLHNCSHLTDGLIGTGGSPSSHSDQNLLPLADTMPGSLTNDPSTSSGPMLHFELMDTPTPVPINVPHGVDEVFGCEPLVTSRQPKGALSSGSHEVAPPVVHSSHDQLDLLPQQSKP</sequence>
<dbReference type="AlphaFoldDB" id="A0A443PJN1"/>